<sequence>MSTSSPPPALSQGVGYGVVTGLGVAFAIGMVIVTRLLKRHFGEDNETTETFAVANRKVGTGLTASAVISSWMYSTALLGAPYLTYWYGIALPLWWANGQSTMICVFAWLAIESKRRIPNAHTLLELIRARYGTTAHLIWIFMCTINNLLIFSSMLVGASAAITALTGMNIIAATYLLPLGVVVYTYFGGIRATFLTDYIHTFIIMIILVWFTIKILAVKEIGSIGALHDALKPLGDQYPVEGNYKGSYLTMTSNESVYFGIIHVLTNFGVVFLDTGFWQKGFAAEVAAAVPGYILGGNAYFAVPFAFGTIAGLGALVVEESPVWPTYPRRMTAEEVSSGLVLPYLSQAIAGRGGAAAVVLIVFMACTSITSAQLIAMSSIFSFDVYGTYINKRATNKQLIRMSHVGVVGAWLVVSSLATGWHEGGVDLNWLLYMLGILICPGLFPTAFALVWKRQSKIAAIVSPVVGMACGIAVWIGVSEALYNTATIKSLGKTFPCLYATVASTFVPLPLTVVLSYIFPDKDFEWADLLSIERIEDDEHGKVSSNATRFDAAAYFAPDKVAYMKRMSRIAFYVGVFTFLAQWVLWPLPMYGAYFIFSKGLFIAWVVIALIWLWLALFVSNFLPLIDGGARKIWIVLTGRTELPSAVDSPQGSTGVVTPEHTETETKLGQQAEVETKAY</sequence>
<feature type="transmembrane region" description="Helical" evidence="7">
    <location>
        <begin position="58"/>
        <end position="79"/>
    </location>
</feature>
<feature type="transmembrane region" description="Helical" evidence="7">
    <location>
        <begin position="458"/>
        <end position="478"/>
    </location>
</feature>
<dbReference type="InterPro" id="IPR001734">
    <property type="entry name" value="Na/solute_symporter"/>
</dbReference>
<dbReference type="Proteomes" id="UP000799537">
    <property type="component" value="Unassembled WGS sequence"/>
</dbReference>
<evidence type="ECO:0000256" key="1">
    <source>
        <dbReference type="ARBA" id="ARBA00004141"/>
    </source>
</evidence>
<reference evidence="8" key="1">
    <citation type="journal article" date="2020" name="Stud. Mycol.">
        <title>101 Dothideomycetes genomes: a test case for predicting lifestyles and emergence of pathogens.</title>
        <authorList>
            <person name="Haridas S."/>
            <person name="Albert R."/>
            <person name="Binder M."/>
            <person name="Bloem J."/>
            <person name="Labutti K."/>
            <person name="Salamov A."/>
            <person name="Andreopoulos B."/>
            <person name="Baker S."/>
            <person name="Barry K."/>
            <person name="Bills G."/>
            <person name="Bluhm B."/>
            <person name="Cannon C."/>
            <person name="Castanera R."/>
            <person name="Culley D."/>
            <person name="Daum C."/>
            <person name="Ezra D."/>
            <person name="Gonzalez J."/>
            <person name="Henrissat B."/>
            <person name="Kuo A."/>
            <person name="Liang C."/>
            <person name="Lipzen A."/>
            <person name="Lutzoni F."/>
            <person name="Magnuson J."/>
            <person name="Mondo S."/>
            <person name="Nolan M."/>
            <person name="Ohm R."/>
            <person name="Pangilinan J."/>
            <person name="Park H.-J."/>
            <person name="Ramirez L."/>
            <person name="Alfaro M."/>
            <person name="Sun H."/>
            <person name="Tritt A."/>
            <person name="Yoshinaga Y."/>
            <person name="Zwiers L.-H."/>
            <person name="Turgeon B."/>
            <person name="Goodwin S."/>
            <person name="Spatafora J."/>
            <person name="Crous P."/>
            <person name="Grigoriev I."/>
        </authorList>
    </citation>
    <scope>NUCLEOTIDE SEQUENCE</scope>
    <source>
        <strain evidence="8">ATCC 36951</strain>
    </source>
</reference>
<dbReference type="PROSITE" id="PS50283">
    <property type="entry name" value="NA_SOLUT_SYMP_3"/>
    <property type="match status" value="1"/>
</dbReference>
<dbReference type="InterPro" id="IPR031155">
    <property type="entry name" value="DUR"/>
</dbReference>
<evidence type="ECO:0000313" key="9">
    <source>
        <dbReference type="Proteomes" id="UP000799537"/>
    </source>
</evidence>
<feature type="transmembrane region" description="Helical" evidence="7">
    <location>
        <begin position="602"/>
        <end position="623"/>
    </location>
</feature>
<feature type="transmembrane region" description="Helical" evidence="7">
    <location>
        <begin position="257"/>
        <end position="278"/>
    </location>
</feature>
<dbReference type="GeneID" id="54560918"/>
<feature type="transmembrane region" description="Helical" evidence="7">
    <location>
        <begin position="498"/>
        <end position="519"/>
    </location>
</feature>
<feature type="transmembrane region" description="Helical" evidence="7">
    <location>
        <begin position="199"/>
        <end position="217"/>
    </location>
</feature>
<feature type="transmembrane region" description="Helical" evidence="7">
    <location>
        <begin position="570"/>
        <end position="596"/>
    </location>
</feature>
<keyword evidence="3 7" id="KW-0812">Transmembrane</keyword>
<feature type="transmembrane region" description="Helical" evidence="7">
    <location>
        <begin position="14"/>
        <end position="37"/>
    </location>
</feature>
<protein>
    <recommendedName>
        <fullName evidence="10">Urea active transporter</fullName>
    </recommendedName>
</protein>
<dbReference type="AlphaFoldDB" id="A0A6A6CEW8"/>
<feature type="transmembrane region" description="Helical" evidence="7">
    <location>
        <begin position="399"/>
        <end position="418"/>
    </location>
</feature>
<feature type="transmembrane region" description="Helical" evidence="7">
    <location>
        <begin position="354"/>
        <end position="387"/>
    </location>
</feature>
<gene>
    <name evidence="8" type="ORF">M409DRAFT_25350</name>
</gene>
<comment type="subcellular location">
    <subcellularLocation>
        <location evidence="1">Membrane</location>
        <topology evidence="1">Multi-pass membrane protein</topology>
    </subcellularLocation>
</comment>
<dbReference type="OrthoDB" id="6132759at2759"/>
<proteinExistence type="inferred from homology"/>
<dbReference type="GO" id="GO:0005886">
    <property type="term" value="C:plasma membrane"/>
    <property type="evidence" value="ECO:0007669"/>
    <property type="project" value="TreeGrafter"/>
</dbReference>
<dbReference type="CDD" id="cd11476">
    <property type="entry name" value="SLC5sbd_DUR3"/>
    <property type="match status" value="1"/>
</dbReference>
<dbReference type="PANTHER" id="PTHR46154">
    <property type="match status" value="1"/>
</dbReference>
<dbReference type="InterPro" id="IPR038377">
    <property type="entry name" value="Na/Glc_symporter_sf"/>
</dbReference>
<keyword evidence="4 7" id="KW-1133">Transmembrane helix</keyword>
<feature type="transmembrane region" description="Helical" evidence="7">
    <location>
        <begin position="430"/>
        <end position="451"/>
    </location>
</feature>
<evidence type="ECO:0000256" key="7">
    <source>
        <dbReference type="SAM" id="Phobius"/>
    </source>
</evidence>
<accession>A0A6A6CEW8</accession>
<name>A0A6A6CEW8_ZASCE</name>
<keyword evidence="5 7" id="KW-0472">Membrane</keyword>
<feature type="transmembrane region" description="Helical" evidence="7">
    <location>
        <begin position="137"/>
        <end position="162"/>
    </location>
</feature>
<keyword evidence="9" id="KW-1185">Reference proteome</keyword>
<feature type="transmembrane region" description="Helical" evidence="7">
    <location>
        <begin position="299"/>
        <end position="318"/>
    </location>
</feature>
<feature type="transmembrane region" description="Helical" evidence="7">
    <location>
        <begin position="168"/>
        <end position="187"/>
    </location>
</feature>
<organism evidence="8 9">
    <name type="scientific">Zasmidium cellare ATCC 36951</name>
    <dbReference type="NCBI Taxonomy" id="1080233"/>
    <lineage>
        <taxon>Eukaryota</taxon>
        <taxon>Fungi</taxon>
        <taxon>Dikarya</taxon>
        <taxon>Ascomycota</taxon>
        <taxon>Pezizomycotina</taxon>
        <taxon>Dothideomycetes</taxon>
        <taxon>Dothideomycetidae</taxon>
        <taxon>Mycosphaerellales</taxon>
        <taxon>Mycosphaerellaceae</taxon>
        <taxon>Zasmidium</taxon>
    </lineage>
</organism>
<evidence type="ECO:0000256" key="2">
    <source>
        <dbReference type="ARBA" id="ARBA00006434"/>
    </source>
</evidence>
<evidence type="ECO:0000313" key="8">
    <source>
        <dbReference type="EMBL" id="KAF2164472.1"/>
    </source>
</evidence>
<comment type="similarity">
    <text evidence="2 6">Belongs to the sodium:solute symporter (SSF) (TC 2.A.21) family.</text>
</comment>
<dbReference type="NCBIfam" id="TIGR00813">
    <property type="entry name" value="sss"/>
    <property type="match status" value="1"/>
</dbReference>
<dbReference type="GO" id="GO:0015204">
    <property type="term" value="F:urea transmembrane transporter activity"/>
    <property type="evidence" value="ECO:0007669"/>
    <property type="project" value="InterPro"/>
</dbReference>
<dbReference type="PANTHER" id="PTHR46154:SF1">
    <property type="entry name" value="ACTIVE TRANSPORTER, PUTATIVE (AFU_ORTHOLOGUE AFUA_1G17570)-RELATED"/>
    <property type="match status" value="1"/>
</dbReference>
<evidence type="ECO:0000256" key="6">
    <source>
        <dbReference type="RuleBase" id="RU362091"/>
    </source>
</evidence>
<evidence type="ECO:0008006" key="10">
    <source>
        <dbReference type="Google" id="ProtNLM"/>
    </source>
</evidence>
<dbReference type="EMBL" id="ML993604">
    <property type="protein sequence ID" value="KAF2164472.1"/>
    <property type="molecule type" value="Genomic_DNA"/>
</dbReference>
<dbReference type="RefSeq" id="XP_033665361.1">
    <property type="nucleotide sequence ID" value="XM_033807646.1"/>
</dbReference>
<evidence type="ECO:0000256" key="5">
    <source>
        <dbReference type="ARBA" id="ARBA00023136"/>
    </source>
</evidence>
<evidence type="ECO:0000256" key="3">
    <source>
        <dbReference type="ARBA" id="ARBA00022692"/>
    </source>
</evidence>
<dbReference type="Pfam" id="PF00474">
    <property type="entry name" value="SSF"/>
    <property type="match status" value="1"/>
</dbReference>
<evidence type="ECO:0000256" key="4">
    <source>
        <dbReference type="ARBA" id="ARBA00022989"/>
    </source>
</evidence>
<feature type="transmembrane region" description="Helical" evidence="7">
    <location>
        <begin position="85"/>
        <end position="111"/>
    </location>
</feature>
<dbReference type="Gene3D" id="1.20.1730.10">
    <property type="entry name" value="Sodium/glucose cotransporter"/>
    <property type="match status" value="1"/>
</dbReference>